<feature type="region of interest" description="Disordered" evidence="4">
    <location>
        <begin position="30"/>
        <end position="65"/>
    </location>
</feature>
<dbReference type="InterPro" id="IPR051601">
    <property type="entry name" value="Serine_prot/Carboxylest_S33"/>
</dbReference>
<evidence type="ECO:0000256" key="3">
    <source>
        <dbReference type="ARBA" id="ARBA00022801"/>
    </source>
</evidence>
<evidence type="ECO:0000256" key="4">
    <source>
        <dbReference type="SAM" id="MobiDB-lite"/>
    </source>
</evidence>
<dbReference type="Proteomes" id="UP000604001">
    <property type="component" value="Unassembled WGS sequence"/>
</dbReference>
<feature type="compositionally biased region" description="Low complexity" evidence="4">
    <location>
        <begin position="30"/>
        <end position="48"/>
    </location>
</feature>
<dbReference type="Pfam" id="PF08386">
    <property type="entry name" value="Abhydrolase_4"/>
    <property type="match status" value="1"/>
</dbReference>
<dbReference type="InterPro" id="IPR013595">
    <property type="entry name" value="Pept_S33_TAP-like_C"/>
</dbReference>
<comment type="caution">
    <text evidence="7">The sequence shown here is derived from an EMBL/GenBank/DDBJ whole genome shotgun (WGS) entry which is preliminary data.</text>
</comment>
<feature type="domain" description="AB hydrolase-1" evidence="5">
    <location>
        <begin position="122"/>
        <end position="345"/>
    </location>
</feature>
<keyword evidence="2" id="KW-0732">Signal</keyword>
<sequence length="526" mass="54854">MKQGTVRLIVLVLVAALVLGGIGIAIAGLSSGDGSTPPGSDSSEAARPVPAPTTTPEPGAQEPPRPALARFYEQELDWQACGDQECTRLTVPLDYARPGGETIEVAVLRVPAADPGQRLGSLVVNPGGPGAPGTTYASQAGLVFGRPLLQRFDVVGFDPRGTGFSTAVDCVSDEQLDVFLAADPSPDDREEAEALAQAQRAFNAGCAEESGELANHVTTVEAARDMDVLRSALGESTLTYFGASYGTKLGATYAELFPDRAGRLVLDGAVDLSLDLRERSLGQARGFETAIRAYVENCVASDGCPLGDSVEGGLRRLTDFLDEVDAQPLPAGDRELAVGNAFYGIVAPLYNRDYWLLLTRALGAALGGDGRLLLQLADLYSSRGPDGYTDNSSEANLAINCLDDPTAVDPAEVPAQVPAFQRVSPTFGEVFAWGLAGCLGVRAEATVETPEVDASGAPPIVVVGTTRDPATPYAWAEALADQLEPGVLVTRDGDGHTGYNAGNACVDEAIESYLLDGTVPDDGLRC</sequence>
<organism evidence="7 8">
    <name type="scientific">Nocardioides deserti</name>
    <dbReference type="NCBI Taxonomy" id="1588644"/>
    <lineage>
        <taxon>Bacteria</taxon>
        <taxon>Bacillati</taxon>
        <taxon>Actinomycetota</taxon>
        <taxon>Actinomycetes</taxon>
        <taxon>Propionibacteriales</taxon>
        <taxon>Nocardioidaceae</taxon>
        <taxon>Nocardioides</taxon>
    </lineage>
</organism>
<dbReference type="EMBL" id="JACMYC010000024">
    <property type="protein sequence ID" value="MBC2962504.1"/>
    <property type="molecule type" value="Genomic_DNA"/>
</dbReference>
<dbReference type="PANTHER" id="PTHR43248">
    <property type="entry name" value="2-SUCCINYL-6-HYDROXY-2,4-CYCLOHEXADIENE-1-CARBOXYLATE SYNTHASE"/>
    <property type="match status" value="1"/>
</dbReference>
<evidence type="ECO:0000256" key="1">
    <source>
        <dbReference type="ARBA" id="ARBA00010088"/>
    </source>
</evidence>
<dbReference type="Gene3D" id="3.40.50.1820">
    <property type="entry name" value="alpha/beta hydrolase"/>
    <property type="match status" value="1"/>
</dbReference>
<keyword evidence="8" id="KW-1185">Reference proteome</keyword>
<proteinExistence type="inferred from homology"/>
<evidence type="ECO:0000256" key="2">
    <source>
        <dbReference type="ARBA" id="ARBA00022729"/>
    </source>
</evidence>
<dbReference type="InterPro" id="IPR000073">
    <property type="entry name" value="AB_hydrolase_1"/>
</dbReference>
<evidence type="ECO:0000259" key="5">
    <source>
        <dbReference type="Pfam" id="PF00561"/>
    </source>
</evidence>
<evidence type="ECO:0000313" key="8">
    <source>
        <dbReference type="Proteomes" id="UP000604001"/>
    </source>
</evidence>
<reference evidence="7 8" key="1">
    <citation type="submission" date="2020-08" db="EMBL/GenBank/DDBJ databases">
        <title>novel species in genus Nocardioides.</title>
        <authorList>
            <person name="Zhang G."/>
        </authorList>
    </citation>
    <scope>NUCLEOTIDE SEQUENCE [LARGE SCALE GENOMIC DNA]</scope>
    <source>
        <strain evidence="7 8">SC8A-24</strain>
    </source>
</reference>
<dbReference type="Pfam" id="PF00561">
    <property type="entry name" value="Abhydrolase_1"/>
    <property type="match status" value="1"/>
</dbReference>
<keyword evidence="3 7" id="KW-0378">Hydrolase</keyword>
<evidence type="ECO:0000259" key="6">
    <source>
        <dbReference type="Pfam" id="PF08386"/>
    </source>
</evidence>
<comment type="similarity">
    <text evidence="1">Belongs to the peptidase S33 family.</text>
</comment>
<protein>
    <submittedName>
        <fullName evidence="7">Alpha/beta fold hydrolase</fullName>
    </submittedName>
</protein>
<feature type="domain" description="Peptidase S33 tripeptidyl aminopeptidase-like C-terminal" evidence="6">
    <location>
        <begin position="424"/>
        <end position="526"/>
    </location>
</feature>
<feature type="compositionally biased region" description="Pro residues" evidence="4">
    <location>
        <begin position="49"/>
        <end position="65"/>
    </location>
</feature>
<dbReference type="PANTHER" id="PTHR43248:SF29">
    <property type="entry name" value="TRIPEPTIDYL AMINOPEPTIDASE"/>
    <property type="match status" value="1"/>
</dbReference>
<accession>A0ABR6UDH5</accession>
<evidence type="ECO:0000313" key="7">
    <source>
        <dbReference type="EMBL" id="MBC2962504.1"/>
    </source>
</evidence>
<dbReference type="SUPFAM" id="SSF53474">
    <property type="entry name" value="alpha/beta-Hydrolases"/>
    <property type="match status" value="1"/>
</dbReference>
<name>A0ABR6UDH5_9ACTN</name>
<dbReference type="RefSeq" id="WP_186347674.1">
    <property type="nucleotide sequence ID" value="NZ_BMMR01000002.1"/>
</dbReference>
<dbReference type="InterPro" id="IPR029058">
    <property type="entry name" value="AB_hydrolase_fold"/>
</dbReference>
<dbReference type="GO" id="GO:0016787">
    <property type="term" value="F:hydrolase activity"/>
    <property type="evidence" value="ECO:0007669"/>
    <property type="project" value="UniProtKB-KW"/>
</dbReference>
<gene>
    <name evidence="7" type="ORF">H7344_19630</name>
</gene>